<protein>
    <submittedName>
        <fullName evidence="1">Uncharacterized protein</fullName>
    </submittedName>
</protein>
<organism evidence="1 2">
    <name type="scientific">Tropicimonas omnivorans</name>
    <dbReference type="NCBI Taxonomy" id="3075590"/>
    <lineage>
        <taxon>Bacteria</taxon>
        <taxon>Pseudomonadati</taxon>
        <taxon>Pseudomonadota</taxon>
        <taxon>Alphaproteobacteria</taxon>
        <taxon>Rhodobacterales</taxon>
        <taxon>Roseobacteraceae</taxon>
        <taxon>Tropicimonas</taxon>
    </lineage>
</organism>
<accession>A0ABU3DGU0</accession>
<gene>
    <name evidence="1" type="ORF">RM543_09440</name>
</gene>
<comment type="caution">
    <text evidence="1">The sequence shown here is derived from an EMBL/GenBank/DDBJ whole genome shotgun (WGS) entry which is preliminary data.</text>
</comment>
<dbReference type="EMBL" id="JAVRHL010000002">
    <property type="protein sequence ID" value="MDT0682909.1"/>
    <property type="molecule type" value="Genomic_DNA"/>
</dbReference>
<reference evidence="1 2" key="1">
    <citation type="submission" date="2023-09" db="EMBL/GenBank/DDBJ databases">
        <authorList>
            <person name="Rey-Velasco X."/>
        </authorList>
    </citation>
    <scope>NUCLEOTIDE SEQUENCE [LARGE SCALE GENOMIC DNA]</scope>
    <source>
        <strain evidence="1 2">F158</strain>
    </source>
</reference>
<keyword evidence="2" id="KW-1185">Reference proteome</keyword>
<sequence>MTDRGVRGGLGHNGGPTLERGASWRRHCWGAARRQLLPTLPLEVIRTRVARAKALGLDYPTYATIRATGGGDIVAFLFSSNALRLLRERDELPKAHTAKLSAIERAGRIALACPPLEAARLEARLRESGAPLDAARPAPGFPAGWGQQRGALLAALAPERLSPGRVVLVGDTSFEREWCAAGMLAGYVPAETYFS</sequence>
<dbReference type="RefSeq" id="WP_311691367.1">
    <property type="nucleotide sequence ID" value="NZ_JAVRHL010000002.1"/>
</dbReference>
<proteinExistence type="predicted"/>
<dbReference type="Proteomes" id="UP001265259">
    <property type="component" value="Unassembled WGS sequence"/>
</dbReference>
<evidence type="ECO:0000313" key="2">
    <source>
        <dbReference type="Proteomes" id="UP001265259"/>
    </source>
</evidence>
<name>A0ABU3DGU0_9RHOB</name>
<evidence type="ECO:0000313" key="1">
    <source>
        <dbReference type="EMBL" id="MDT0682909.1"/>
    </source>
</evidence>